<organism evidence="2 3">
    <name type="scientific">Prorocentrum cordatum</name>
    <dbReference type="NCBI Taxonomy" id="2364126"/>
    <lineage>
        <taxon>Eukaryota</taxon>
        <taxon>Sar</taxon>
        <taxon>Alveolata</taxon>
        <taxon>Dinophyceae</taxon>
        <taxon>Prorocentrales</taxon>
        <taxon>Prorocentraceae</taxon>
        <taxon>Prorocentrum</taxon>
    </lineage>
</organism>
<reference evidence="2" key="1">
    <citation type="submission" date="2023-10" db="EMBL/GenBank/DDBJ databases">
        <authorList>
            <person name="Chen Y."/>
            <person name="Shah S."/>
            <person name="Dougan E. K."/>
            <person name="Thang M."/>
            <person name="Chan C."/>
        </authorList>
    </citation>
    <scope>NUCLEOTIDE SEQUENCE [LARGE SCALE GENOMIC DNA]</scope>
</reference>
<dbReference type="Proteomes" id="UP001189429">
    <property type="component" value="Unassembled WGS sequence"/>
</dbReference>
<keyword evidence="3" id="KW-1185">Reference proteome</keyword>
<feature type="compositionally biased region" description="Gly residues" evidence="1">
    <location>
        <begin position="125"/>
        <end position="142"/>
    </location>
</feature>
<name>A0ABN9UYG0_9DINO</name>
<evidence type="ECO:0000256" key="1">
    <source>
        <dbReference type="SAM" id="MobiDB-lite"/>
    </source>
</evidence>
<evidence type="ECO:0000313" key="2">
    <source>
        <dbReference type="EMBL" id="CAK0864609.1"/>
    </source>
</evidence>
<evidence type="ECO:0000313" key="3">
    <source>
        <dbReference type="Proteomes" id="UP001189429"/>
    </source>
</evidence>
<sequence>MLTPEEQQLSALGPPCKRIQQCQRALWQIDKVCEATRLCCSAGIVAFGNSQQQQQDWAPSARECHLRRQRHDGSGGGPWRCSARCGCCWCPASTAAARGPAMAREAGSCCGPPSPAQELERRGGARGGAGGGARGGARGCAR</sequence>
<feature type="region of interest" description="Disordered" evidence="1">
    <location>
        <begin position="120"/>
        <end position="142"/>
    </location>
</feature>
<protein>
    <submittedName>
        <fullName evidence="2">Uncharacterized protein</fullName>
    </submittedName>
</protein>
<dbReference type="EMBL" id="CAUYUJ010016382">
    <property type="protein sequence ID" value="CAK0864609.1"/>
    <property type="molecule type" value="Genomic_DNA"/>
</dbReference>
<proteinExistence type="predicted"/>
<gene>
    <name evidence="2" type="ORF">PCOR1329_LOCUS52438</name>
</gene>
<comment type="caution">
    <text evidence="2">The sequence shown here is derived from an EMBL/GenBank/DDBJ whole genome shotgun (WGS) entry which is preliminary data.</text>
</comment>
<accession>A0ABN9UYG0</accession>
<feature type="non-terminal residue" evidence="2">
    <location>
        <position position="142"/>
    </location>
</feature>